<evidence type="ECO:0000259" key="11">
    <source>
        <dbReference type="PROSITE" id="PS50262"/>
    </source>
</evidence>
<dbReference type="EMBL" id="PP711850">
    <property type="protein sequence ID" value="XBH23752.1"/>
    <property type="molecule type" value="Genomic_DNA"/>
</dbReference>
<reference evidence="12" key="1">
    <citation type="journal article" date="2024" name="Microbiome">
        <title>Substantial viral diversity in bats and rodents from East Africa: insights into evolution, recombination, and cocirculation.</title>
        <authorList>
            <person name="Wang D."/>
            <person name="Yang X."/>
            <person name="Ren Z."/>
            <person name="Hu B."/>
            <person name="Zhao H."/>
            <person name="Yang K."/>
            <person name="Shi P."/>
            <person name="Zhang Z."/>
            <person name="Feng Q."/>
            <person name="Nawenja C.V."/>
            <person name="Obanda V."/>
            <person name="Robert K."/>
            <person name="Nalikka B."/>
            <person name="Waruhiu C.N."/>
            <person name="Ochola G.O."/>
            <person name="Onyuok S.O."/>
            <person name="Ochieng H."/>
            <person name="Li B."/>
            <person name="Zhu Y."/>
            <person name="Si H."/>
            <person name="Yin J."/>
            <person name="Kristiansen K."/>
            <person name="Jin X."/>
            <person name="Xu X."/>
            <person name="Xiao M."/>
            <person name="Agwanda B."/>
            <person name="Ommeh S."/>
            <person name="Li J."/>
            <person name="Shi Z.L."/>
        </authorList>
    </citation>
    <scope>NUCLEOTIDE SEQUENCE</scope>
    <source>
        <strain evidence="12">3A/Kenya/RNAKID2118/2016</strain>
    </source>
</reference>
<dbReference type="GO" id="GO:0060326">
    <property type="term" value="P:cell chemotaxis"/>
    <property type="evidence" value="ECO:0007669"/>
    <property type="project" value="TreeGrafter"/>
</dbReference>
<feature type="transmembrane region" description="Helical" evidence="10">
    <location>
        <begin position="137"/>
        <end position="155"/>
    </location>
</feature>
<reference evidence="12" key="2">
    <citation type="submission" date="2024-02" db="EMBL/GenBank/DDBJ databases">
        <authorList>
            <person name="Hu B."/>
        </authorList>
    </citation>
    <scope>NUCLEOTIDE SEQUENCE</scope>
    <source>
        <strain evidence="12">3A/Kenya/RNAKID2118/2016</strain>
    </source>
</reference>
<evidence type="ECO:0000256" key="3">
    <source>
        <dbReference type="ARBA" id="ARBA00022989"/>
    </source>
</evidence>
<dbReference type="GO" id="GO:0007204">
    <property type="term" value="P:positive regulation of cytosolic calcium ion concentration"/>
    <property type="evidence" value="ECO:0007669"/>
    <property type="project" value="TreeGrafter"/>
</dbReference>
<accession>A0AAU7E268</accession>
<feature type="region of interest" description="Disordered" evidence="9">
    <location>
        <begin position="370"/>
        <end position="401"/>
    </location>
</feature>
<keyword evidence="12" id="KW-0261">Viral envelope protein</keyword>
<dbReference type="GO" id="GO:0019031">
    <property type="term" value="C:viral envelope"/>
    <property type="evidence" value="ECO:0007669"/>
    <property type="project" value="UniProtKB-KW"/>
</dbReference>
<comment type="similarity">
    <text evidence="8">Belongs to the G-protein coupled receptor 1 family.</text>
</comment>
<dbReference type="GO" id="GO:0019722">
    <property type="term" value="P:calcium-mediated signaling"/>
    <property type="evidence" value="ECO:0007669"/>
    <property type="project" value="TreeGrafter"/>
</dbReference>
<organism evidence="12">
    <name type="scientific">Lemniscomys rat herpesvirus</name>
    <dbReference type="NCBI Taxonomy" id="3141920"/>
    <lineage>
        <taxon>Viruses</taxon>
        <taxon>Duplodnaviria</taxon>
        <taxon>Heunggongvirae</taxon>
        <taxon>Peploviricota</taxon>
        <taxon>Herviviricetes</taxon>
        <taxon>Herpesvirales</taxon>
    </lineage>
</organism>
<dbReference type="InterPro" id="IPR050119">
    <property type="entry name" value="CCR1-9-like"/>
</dbReference>
<feature type="transmembrane region" description="Helical" evidence="10">
    <location>
        <begin position="98"/>
        <end position="117"/>
    </location>
</feature>
<keyword evidence="5 10" id="KW-0472">Membrane</keyword>
<dbReference type="Gene3D" id="1.20.1070.10">
    <property type="entry name" value="Rhodopsin 7-helix transmembrane proteins"/>
    <property type="match status" value="1"/>
</dbReference>
<dbReference type="GO" id="GO:0016493">
    <property type="term" value="F:C-C chemokine receptor activity"/>
    <property type="evidence" value="ECO:0007669"/>
    <property type="project" value="TreeGrafter"/>
</dbReference>
<evidence type="ECO:0000256" key="1">
    <source>
        <dbReference type="ARBA" id="ARBA00004370"/>
    </source>
</evidence>
<feature type="domain" description="G-protein coupled receptors family 1 profile" evidence="11">
    <location>
        <begin position="76"/>
        <end position="334"/>
    </location>
</feature>
<dbReference type="GO" id="GO:0006955">
    <property type="term" value="P:immune response"/>
    <property type="evidence" value="ECO:0007669"/>
    <property type="project" value="TreeGrafter"/>
</dbReference>
<evidence type="ECO:0000256" key="9">
    <source>
        <dbReference type="SAM" id="MobiDB-lite"/>
    </source>
</evidence>
<protein>
    <submittedName>
        <fullName evidence="12">Envelope glycoprotein UL33</fullName>
    </submittedName>
</protein>
<feature type="compositionally biased region" description="Polar residues" evidence="9">
    <location>
        <begin position="390"/>
        <end position="401"/>
    </location>
</feature>
<feature type="transmembrane region" description="Helical" evidence="10">
    <location>
        <begin position="176"/>
        <end position="198"/>
    </location>
</feature>
<proteinExistence type="inferred from homology"/>
<dbReference type="PROSITE" id="PS50262">
    <property type="entry name" value="G_PROTEIN_RECEP_F1_2"/>
    <property type="match status" value="1"/>
</dbReference>
<comment type="subcellular location">
    <subcellularLocation>
        <location evidence="1">Membrane</location>
    </subcellularLocation>
</comment>
<dbReference type="InterPro" id="IPR000276">
    <property type="entry name" value="GPCR_Rhodpsn"/>
</dbReference>
<dbReference type="PRINTS" id="PR00237">
    <property type="entry name" value="GPCRRHODOPSN"/>
</dbReference>
<evidence type="ECO:0000256" key="8">
    <source>
        <dbReference type="RuleBase" id="RU000688"/>
    </source>
</evidence>
<feature type="region of interest" description="Disordered" evidence="9">
    <location>
        <begin position="12"/>
        <end position="34"/>
    </location>
</feature>
<sequence>MDVLLGRDEYLVSTTRRTKHPPPPRSAGTPSRVSLSQDNDELLHVNYTCQPSGGLVIARNTELVINTIVVMAGLPLNFIVLTTQLLSNRVYKSSTPSLYMTNLYFANLLTVLTLPFLVLSNRGYVSSTPDGCKFAALTYYSTCTSGFATLALISINRYRVLHQKTTVAKPTTHRQTYTVLAVTWLASLLCAAPAPLYATVIAHDDVPPNETGHETCIIFFAYDQVKTLLAAFKILICLVWGVAPVVMMTWFYAFFYRRLKTASYRRRSNTLAFVCMLILSFLVIQTPFVAIMIFDSYAVLNWDIDCASINKRDAAGMLARVVPNFHCLLNPILYAFVGTDFTKRLKQCVTCQMFDRRSFLRSQNRVLPPIHPLSSLPDQARRSTNRRGSKVQSEKPTTSKA</sequence>
<evidence type="ECO:0000256" key="10">
    <source>
        <dbReference type="SAM" id="Phobius"/>
    </source>
</evidence>
<dbReference type="GO" id="GO:0019957">
    <property type="term" value="F:C-C chemokine binding"/>
    <property type="evidence" value="ECO:0007669"/>
    <property type="project" value="TreeGrafter"/>
</dbReference>
<keyword evidence="6 8" id="KW-0675">Receptor</keyword>
<evidence type="ECO:0000256" key="5">
    <source>
        <dbReference type="ARBA" id="ARBA00023136"/>
    </source>
</evidence>
<keyword evidence="12" id="KW-0946">Virion</keyword>
<name>A0AAU7E268_9VIRU</name>
<keyword evidence="3 10" id="KW-1133">Transmembrane helix</keyword>
<keyword evidence="7 8" id="KW-0807">Transducer</keyword>
<evidence type="ECO:0000256" key="2">
    <source>
        <dbReference type="ARBA" id="ARBA00022692"/>
    </source>
</evidence>
<dbReference type="GO" id="GO:0016020">
    <property type="term" value="C:membrane"/>
    <property type="evidence" value="ECO:0007669"/>
    <property type="project" value="UniProtKB-SubCell"/>
</dbReference>
<keyword evidence="4 8" id="KW-0297">G-protein coupled receptor</keyword>
<dbReference type="PANTHER" id="PTHR10489:SF735">
    <property type="entry name" value="C-C CHEMOKINE RECEPTOR TYPE 10"/>
    <property type="match status" value="1"/>
</dbReference>
<dbReference type="PROSITE" id="PS00237">
    <property type="entry name" value="G_PROTEIN_RECEP_F1_1"/>
    <property type="match status" value="1"/>
</dbReference>
<feature type="transmembrane region" description="Helical" evidence="10">
    <location>
        <begin position="230"/>
        <end position="256"/>
    </location>
</feature>
<feature type="transmembrane region" description="Helical" evidence="10">
    <location>
        <begin position="268"/>
        <end position="294"/>
    </location>
</feature>
<evidence type="ECO:0000256" key="7">
    <source>
        <dbReference type="ARBA" id="ARBA00023224"/>
    </source>
</evidence>
<dbReference type="Pfam" id="PF00001">
    <property type="entry name" value="7tm_1"/>
    <property type="match status" value="1"/>
</dbReference>
<feature type="transmembrane region" description="Helical" evidence="10">
    <location>
        <begin position="314"/>
        <end position="337"/>
    </location>
</feature>
<evidence type="ECO:0000256" key="4">
    <source>
        <dbReference type="ARBA" id="ARBA00023040"/>
    </source>
</evidence>
<feature type="transmembrane region" description="Helical" evidence="10">
    <location>
        <begin position="63"/>
        <end position="86"/>
    </location>
</feature>
<keyword evidence="2 8" id="KW-0812">Transmembrane</keyword>
<evidence type="ECO:0000256" key="6">
    <source>
        <dbReference type="ARBA" id="ARBA00023170"/>
    </source>
</evidence>
<dbReference type="PANTHER" id="PTHR10489">
    <property type="entry name" value="CELL ADHESION MOLECULE"/>
    <property type="match status" value="1"/>
</dbReference>
<dbReference type="SUPFAM" id="SSF81321">
    <property type="entry name" value="Family A G protein-coupled receptor-like"/>
    <property type="match status" value="1"/>
</dbReference>
<evidence type="ECO:0000313" key="12">
    <source>
        <dbReference type="EMBL" id="XBH23752.1"/>
    </source>
</evidence>
<dbReference type="InterPro" id="IPR017452">
    <property type="entry name" value="GPCR_Rhodpsn_7TM"/>
</dbReference>